<keyword evidence="7 9" id="KW-0234">DNA repair</keyword>
<comment type="similarity">
    <text evidence="2 9">Belongs to the RecN family.</text>
</comment>
<reference evidence="11 12" key="1">
    <citation type="submission" date="2016-10" db="EMBL/GenBank/DDBJ databases">
        <authorList>
            <person name="Varghese N."/>
        </authorList>
    </citation>
    <scope>NUCLEOTIDE SEQUENCE [LARGE SCALE GENOMIC DNA]</scope>
    <source>
        <strain evidence="11 12">KA00225</strain>
    </source>
</reference>
<gene>
    <name evidence="11" type="primary">recN</name>
    <name evidence="11" type="ORF">BFS05_00550</name>
</gene>
<sequence length="603" mass="66232">MLEELEIRNLGPISHAVITPSCGMTAITGETGAGKSMLLSAIKLISGAKADSSRVSSSSDESWVQGVFSVSKSSIVADLLHESGINPEESENNSSNLDIYVSRTVPKTGRSRAAISGCGVPKSLLEQVCAQTVTIHGQSDQLRIASSTKQREFLDSVACNFKELEEYSEAFKAFQDSIQSYNRLINQESSSRQRADYLRESLEKIRQINPKPHEDEDLKAKRDRIENAAQIIRGVSEAISALDASQIDYGAMDSVDALHLIDNAAKSVRSIRVDGNYNDIANQLDDICAQISDIVMQLAQQLDIDESQEDLDVINERIHDLNELTRRWGPQIEDVLEWAKKSQLELEDLDDSPEAVARSKELCEKRYLEAKNLADKLYETRKNAAEKFSSEVTKELKSLAMPDAVLAIKVEKRESEESGKVSLDSHGLDNVEFLFKPFPGSAYLPMGSSASGGELSRLMLAMELVAARFKHDDNRSMTFIFDEVDAGVGGVAAVELGKRLAQLAKSAQVIVVTHLAQVASFADAQFVVSKKITDVSNTSQDVLDSVLEYDLDSSLIADTTVSKLDDSEREQEISRMLSGSQSQASLEHAKELLDTSRKFVNGI</sequence>
<evidence type="ECO:0000259" key="10">
    <source>
        <dbReference type="Pfam" id="PF02463"/>
    </source>
</evidence>
<evidence type="ECO:0000256" key="8">
    <source>
        <dbReference type="ARBA" id="ARBA00033408"/>
    </source>
</evidence>
<dbReference type="PIRSF" id="PIRSF003128">
    <property type="entry name" value="RecN"/>
    <property type="match status" value="1"/>
</dbReference>
<evidence type="ECO:0000256" key="5">
    <source>
        <dbReference type="ARBA" id="ARBA00022763"/>
    </source>
</evidence>
<dbReference type="NCBIfam" id="TIGR00634">
    <property type="entry name" value="recN"/>
    <property type="match status" value="1"/>
</dbReference>
<evidence type="ECO:0000256" key="1">
    <source>
        <dbReference type="ARBA" id="ARBA00003618"/>
    </source>
</evidence>
<organism evidence="11 12">
    <name type="scientific">Gardnerella vaginalis</name>
    <dbReference type="NCBI Taxonomy" id="2702"/>
    <lineage>
        <taxon>Bacteria</taxon>
        <taxon>Bacillati</taxon>
        <taxon>Actinomycetota</taxon>
        <taxon>Actinomycetes</taxon>
        <taxon>Bifidobacteriales</taxon>
        <taxon>Bifidobacteriaceae</taxon>
        <taxon>Gardnerella</taxon>
    </lineage>
</organism>
<dbReference type="InterPro" id="IPR003395">
    <property type="entry name" value="RecF/RecN/SMC_N"/>
</dbReference>
<dbReference type="Pfam" id="PF02463">
    <property type="entry name" value="SMC_N"/>
    <property type="match status" value="1"/>
</dbReference>
<dbReference type="Gene3D" id="3.40.50.300">
    <property type="entry name" value="P-loop containing nucleotide triphosphate hydrolases"/>
    <property type="match status" value="2"/>
</dbReference>
<keyword evidence="6" id="KW-0067">ATP-binding</keyword>
<evidence type="ECO:0000313" key="12">
    <source>
        <dbReference type="Proteomes" id="UP000236146"/>
    </source>
</evidence>
<proteinExistence type="inferred from homology"/>
<dbReference type="AlphaFoldDB" id="A0A2K1SW55"/>
<accession>A0A2K1SW55</accession>
<dbReference type="CDD" id="cd03241">
    <property type="entry name" value="ABC_RecN"/>
    <property type="match status" value="1"/>
</dbReference>
<dbReference type="InterPro" id="IPR027417">
    <property type="entry name" value="P-loop_NTPase"/>
</dbReference>
<dbReference type="GO" id="GO:0005524">
    <property type="term" value="F:ATP binding"/>
    <property type="evidence" value="ECO:0007669"/>
    <property type="project" value="UniProtKB-KW"/>
</dbReference>
<feature type="domain" description="RecF/RecN/SMC N-terminal" evidence="10">
    <location>
        <begin position="2"/>
        <end position="531"/>
    </location>
</feature>
<dbReference type="PANTHER" id="PTHR11059:SF0">
    <property type="entry name" value="DNA REPAIR PROTEIN RECN"/>
    <property type="match status" value="1"/>
</dbReference>
<dbReference type="PANTHER" id="PTHR11059">
    <property type="entry name" value="DNA REPAIR PROTEIN RECN"/>
    <property type="match status" value="1"/>
</dbReference>
<protein>
    <recommendedName>
        <fullName evidence="3 9">DNA repair protein RecN</fullName>
    </recommendedName>
    <alternativeName>
        <fullName evidence="8 9">Recombination protein N</fullName>
    </alternativeName>
</protein>
<dbReference type="SUPFAM" id="SSF52540">
    <property type="entry name" value="P-loop containing nucleoside triphosphate hydrolases"/>
    <property type="match status" value="1"/>
</dbReference>
<name>A0A2K1SW55_GARVA</name>
<dbReference type="GO" id="GO:0009432">
    <property type="term" value="P:SOS response"/>
    <property type="evidence" value="ECO:0007669"/>
    <property type="project" value="TreeGrafter"/>
</dbReference>
<evidence type="ECO:0000256" key="2">
    <source>
        <dbReference type="ARBA" id="ARBA00009441"/>
    </source>
</evidence>
<evidence type="ECO:0000256" key="9">
    <source>
        <dbReference type="PIRNR" id="PIRNR003128"/>
    </source>
</evidence>
<dbReference type="RefSeq" id="WP_103084134.1">
    <property type="nucleotide sequence ID" value="NZ_MNLH01000001.1"/>
</dbReference>
<dbReference type="EMBL" id="MNLH01000001">
    <property type="protein sequence ID" value="PNS43754.1"/>
    <property type="molecule type" value="Genomic_DNA"/>
</dbReference>
<dbReference type="OrthoDB" id="9806954at2"/>
<dbReference type="GO" id="GO:0043590">
    <property type="term" value="C:bacterial nucleoid"/>
    <property type="evidence" value="ECO:0007669"/>
    <property type="project" value="TreeGrafter"/>
</dbReference>
<evidence type="ECO:0000256" key="4">
    <source>
        <dbReference type="ARBA" id="ARBA00022741"/>
    </source>
</evidence>
<dbReference type="InterPro" id="IPR004604">
    <property type="entry name" value="DNA_recomb/repair_RecN"/>
</dbReference>
<comment type="function">
    <text evidence="1 9">May be involved in recombinational repair of damaged DNA.</text>
</comment>
<evidence type="ECO:0000256" key="7">
    <source>
        <dbReference type="ARBA" id="ARBA00023204"/>
    </source>
</evidence>
<dbReference type="Proteomes" id="UP000236146">
    <property type="component" value="Unassembled WGS sequence"/>
</dbReference>
<dbReference type="GO" id="GO:0006281">
    <property type="term" value="P:DNA repair"/>
    <property type="evidence" value="ECO:0007669"/>
    <property type="project" value="UniProtKB-KW"/>
</dbReference>
<keyword evidence="5 9" id="KW-0227">DNA damage</keyword>
<evidence type="ECO:0000256" key="6">
    <source>
        <dbReference type="ARBA" id="ARBA00022840"/>
    </source>
</evidence>
<evidence type="ECO:0000256" key="3">
    <source>
        <dbReference type="ARBA" id="ARBA00021315"/>
    </source>
</evidence>
<comment type="caution">
    <text evidence="11">The sequence shown here is derived from an EMBL/GenBank/DDBJ whole genome shotgun (WGS) entry which is preliminary data.</text>
</comment>
<keyword evidence="4" id="KW-0547">Nucleotide-binding</keyword>
<dbReference type="GO" id="GO:0006310">
    <property type="term" value="P:DNA recombination"/>
    <property type="evidence" value="ECO:0007669"/>
    <property type="project" value="InterPro"/>
</dbReference>
<evidence type="ECO:0000313" key="11">
    <source>
        <dbReference type="EMBL" id="PNS43754.1"/>
    </source>
</evidence>